<sequence>MCISCLRTAGQLTEAVSIELSQREGQLSGCLCLVGSTRALQMLVWFLLVLLGGTVVGVLYLGALSAKLWLRRKRTEVRATVSLCRAHCVTGRPQTFLRYFSILYTNMRDSVSSLRLRRCPVPATGRPTTSPQDGLRSVRTVSPSSTNATLVHANESATHRCDCWSGTDSAEGMKRWRQAAWTMQLLVPLAFIDFASSLSVTPWLLSVAADGSAKTFATLGPTLIYEYFSPTTNISFSATLDRHTPRTLPSILTQGMHGAMRPSEGMVFRSSPVIGRHQRSWESLLRYAEVFFPAGARCSPALCLDPRKFCFFRGHVSRDEGTFFPDLSLSRCSSSLSSLLRLPSSAPPAHLAHIAPRLGSLSGPRVLHGKRLQRSRHEIPPYVCPPRLRAVPAAFLSSLWQRVSPTQRSTQRQALAETQEEDAQEGVESDEGAELNDSGDEQGWSFSAASSEAFHSPVMSFLFRQWRTTPPVTKTYLSLAAVLSVLASFSSSSSCVSPSGLVFDAGAVRSGRELYRIPSSLFFLGPLSIPSLLSFSFIHAYLGGLETHFQRAHSRETLGKMLAFGVACTYTLAGLRQIPDDHVIQTLCTFLLYVWSQMFPAGETDVYGLCTIPNAFLPFFFLAQNWLLEGKVVTADLWGVGIAMLWLLSQRMRCCSLYQDSAPTGKGSSASSSPSKDRKNCGDSSKSVKTSRPVRDKGAAIPLEY</sequence>
<evidence type="ECO:0000256" key="3">
    <source>
        <dbReference type="ARBA" id="ARBA00022692"/>
    </source>
</evidence>
<evidence type="ECO:0000256" key="1">
    <source>
        <dbReference type="ARBA" id="ARBA00004477"/>
    </source>
</evidence>
<evidence type="ECO:0000256" key="5">
    <source>
        <dbReference type="ARBA" id="ARBA00022989"/>
    </source>
</evidence>
<dbReference type="GO" id="GO:0006950">
    <property type="term" value="P:response to stress"/>
    <property type="evidence" value="ECO:0007669"/>
    <property type="project" value="UniProtKB-ARBA"/>
</dbReference>
<dbReference type="InterPro" id="IPR007599">
    <property type="entry name" value="DER1"/>
</dbReference>
<keyword evidence="6 8" id="KW-0472">Membrane</keyword>
<name>A0A2C6KQX3_9APIC</name>
<organism evidence="9 10">
    <name type="scientific">Cystoisospora suis</name>
    <dbReference type="NCBI Taxonomy" id="483139"/>
    <lineage>
        <taxon>Eukaryota</taxon>
        <taxon>Sar</taxon>
        <taxon>Alveolata</taxon>
        <taxon>Apicomplexa</taxon>
        <taxon>Conoidasida</taxon>
        <taxon>Coccidia</taxon>
        <taxon>Eucoccidiorida</taxon>
        <taxon>Eimeriorina</taxon>
        <taxon>Sarcocystidae</taxon>
        <taxon>Cystoisospora</taxon>
    </lineage>
</organism>
<keyword evidence="10" id="KW-1185">Reference proteome</keyword>
<proteinExistence type="inferred from homology"/>
<feature type="region of interest" description="Disordered" evidence="7">
    <location>
        <begin position="410"/>
        <end position="441"/>
    </location>
</feature>
<evidence type="ECO:0000313" key="9">
    <source>
        <dbReference type="EMBL" id="PHJ18822.1"/>
    </source>
</evidence>
<evidence type="ECO:0000313" key="10">
    <source>
        <dbReference type="Proteomes" id="UP000221165"/>
    </source>
</evidence>
<reference evidence="9 10" key="1">
    <citation type="journal article" date="2017" name="Int. J. Parasitol.">
        <title>The genome of the protozoan parasite Cystoisospora suis and a reverse vaccinology approach to identify vaccine candidates.</title>
        <authorList>
            <person name="Palmieri N."/>
            <person name="Shrestha A."/>
            <person name="Ruttkowski B."/>
            <person name="Beck T."/>
            <person name="Vogl C."/>
            <person name="Tomley F."/>
            <person name="Blake D.P."/>
            <person name="Joachim A."/>
        </authorList>
    </citation>
    <scope>NUCLEOTIDE SEQUENCE [LARGE SCALE GENOMIC DNA]</scope>
    <source>
        <strain evidence="9 10">Wien I</strain>
    </source>
</reference>
<evidence type="ECO:0000256" key="2">
    <source>
        <dbReference type="ARBA" id="ARBA00008917"/>
    </source>
</evidence>
<dbReference type="VEuPathDB" id="ToxoDB:CSUI_007353"/>
<comment type="similarity">
    <text evidence="2">Belongs to the derlin family.</text>
</comment>
<feature type="transmembrane region" description="Helical" evidence="8">
    <location>
        <begin position="521"/>
        <end position="545"/>
    </location>
</feature>
<dbReference type="RefSeq" id="XP_067920527.1">
    <property type="nucleotide sequence ID" value="XM_068067499.1"/>
</dbReference>
<dbReference type="Proteomes" id="UP000221165">
    <property type="component" value="Unassembled WGS sequence"/>
</dbReference>
<dbReference type="EMBL" id="MIGC01003863">
    <property type="protein sequence ID" value="PHJ18822.1"/>
    <property type="molecule type" value="Genomic_DNA"/>
</dbReference>
<feature type="compositionally biased region" description="Acidic residues" evidence="7">
    <location>
        <begin position="418"/>
        <end position="440"/>
    </location>
</feature>
<dbReference type="PANTHER" id="PTHR11009">
    <property type="entry name" value="DER1-LIKE PROTEIN, DERLIN"/>
    <property type="match status" value="1"/>
</dbReference>
<evidence type="ECO:0000256" key="8">
    <source>
        <dbReference type="SAM" id="Phobius"/>
    </source>
</evidence>
<dbReference type="AlphaFoldDB" id="A0A2C6KQX3"/>
<gene>
    <name evidence="9" type="ORF">CSUI_007353</name>
</gene>
<keyword evidence="4" id="KW-0256">Endoplasmic reticulum</keyword>
<accession>A0A2C6KQX3</accession>
<feature type="region of interest" description="Disordered" evidence="7">
    <location>
        <begin position="662"/>
        <end position="705"/>
    </location>
</feature>
<evidence type="ECO:0000256" key="4">
    <source>
        <dbReference type="ARBA" id="ARBA00022824"/>
    </source>
</evidence>
<protein>
    <submittedName>
        <fullName evidence="9">Derlin</fullName>
    </submittedName>
</protein>
<dbReference type="GeneID" id="94430710"/>
<feature type="transmembrane region" description="Helical" evidence="8">
    <location>
        <begin position="632"/>
        <end position="649"/>
    </location>
</feature>
<comment type="caution">
    <text evidence="9">The sequence shown here is derived from an EMBL/GenBank/DDBJ whole genome shotgun (WGS) entry which is preliminary data.</text>
</comment>
<dbReference type="Pfam" id="PF04511">
    <property type="entry name" value="DER1"/>
    <property type="match status" value="1"/>
</dbReference>
<keyword evidence="3 8" id="KW-0812">Transmembrane</keyword>
<feature type="transmembrane region" description="Helical" evidence="8">
    <location>
        <begin position="606"/>
        <end position="626"/>
    </location>
</feature>
<evidence type="ECO:0000256" key="6">
    <source>
        <dbReference type="ARBA" id="ARBA00023136"/>
    </source>
</evidence>
<feature type="transmembrane region" description="Helical" evidence="8">
    <location>
        <begin position="43"/>
        <end position="64"/>
    </location>
</feature>
<feature type="compositionally biased region" description="Low complexity" evidence="7">
    <location>
        <begin position="662"/>
        <end position="674"/>
    </location>
</feature>
<dbReference type="OrthoDB" id="1716531at2759"/>
<keyword evidence="5 8" id="KW-1133">Transmembrane helix</keyword>
<evidence type="ECO:0000256" key="7">
    <source>
        <dbReference type="SAM" id="MobiDB-lite"/>
    </source>
</evidence>
<comment type="subcellular location">
    <subcellularLocation>
        <location evidence="1">Endoplasmic reticulum membrane</location>
        <topology evidence="1">Multi-pass membrane protein</topology>
    </subcellularLocation>
</comment>
<dbReference type="GO" id="GO:0005789">
    <property type="term" value="C:endoplasmic reticulum membrane"/>
    <property type="evidence" value="ECO:0007669"/>
    <property type="project" value="UniProtKB-SubCell"/>
</dbReference>